<keyword evidence="2" id="KW-0238">DNA-binding</keyword>
<dbReference type="PANTHER" id="PTHR44846:SF17">
    <property type="entry name" value="GNTR-FAMILY TRANSCRIPTIONAL REGULATOR"/>
    <property type="match status" value="1"/>
</dbReference>
<evidence type="ECO:0000256" key="2">
    <source>
        <dbReference type="ARBA" id="ARBA00023125"/>
    </source>
</evidence>
<comment type="caution">
    <text evidence="5">The sequence shown here is derived from an EMBL/GenBank/DDBJ whole genome shotgun (WGS) entry which is preliminary data.</text>
</comment>
<dbReference type="SUPFAM" id="SSF64288">
    <property type="entry name" value="Chorismate lyase-like"/>
    <property type="match status" value="1"/>
</dbReference>
<keyword evidence="3" id="KW-0804">Transcription</keyword>
<proteinExistence type="predicted"/>
<organism evidence="5 6">
    <name type="scientific">Amycolatopsis cihanbeyliensis</name>
    <dbReference type="NCBI Taxonomy" id="1128664"/>
    <lineage>
        <taxon>Bacteria</taxon>
        <taxon>Bacillati</taxon>
        <taxon>Actinomycetota</taxon>
        <taxon>Actinomycetes</taxon>
        <taxon>Pseudonocardiales</taxon>
        <taxon>Pseudonocardiaceae</taxon>
        <taxon>Amycolatopsis</taxon>
    </lineage>
</organism>
<dbReference type="PROSITE" id="PS50949">
    <property type="entry name" value="HTH_GNTR"/>
    <property type="match status" value="1"/>
</dbReference>
<dbReference type="InterPro" id="IPR036388">
    <property type="entry name" value="WH-like_DNA-bd_sf"/>
</dbReference>
<dbReference type="AlphaFoldDB" id="A0A542DK58"/>
<dbReference type="Pfam" id="PF00392">
    <property type="entry name" value="GntR"/>
    <property type="match status" value="1"/>
</dbReference>
<evidence type="ECO:0000256" key="3">
    <source>
        <dbReference type="ARBA" id="ARBA00023163"/>
    </source>
</evidence>
<dbReference type="InterPro" id="IPR036390">
    <property type="entry name" value="WH_DNA-bd_sf"/>
</dbReference>
<evidence type="ECO:0000313" key="5">
    <source>
        <dbReference type="EMBL" id="TQJ03472.1"/>
    </source>
</evidence>
<dbReference type="Gene3D" id="1.10.10.10">
    <property type="entry name" value="Winged helix-like DNA-binding domain superfamily/Winged helix DNA-binding domain"/>
    <property type="match status" value="1"/>
</dbReference>
<dbReference type="InterPro" id="IPR028978">
    <property type="entry name" value="Chorismate_lyase_/UTRA_dom_sf"/>
</dbReference>
<reference evidence="5 6" key="1">
    <citation type="submission" date="2019-06" db="EMBL/GenBank/DDBJ databases">
        <title>Sequencing the genomes of 1000 actinobacteria strains.</title>
        <authorList>
            <person name="Klenk H.-P."/>
        </authorList>
    </citation>
    <scope>NUCLEOTIDE SEQUENCE [LARGE SCALE GENOMIC DNA]</scope>
    <source>
        <strain evidence="5 6">DSM 45679</strain>
    </source>
</reference>
<dbReference type="RefSeq" id="WP_141999217.1">
    <property type="nucleotide sequence ID" value="NZ_VFML01000001.1"/>
</dbReference>
<dbReference type="GO" id="GO:0003700">
    <property type="term" value="F:DNA-binding transcription factor activity"/>
    <property type="evidence" value="ECO:0007669"/>
    <property type="project" value="InterPro"/>
</dbReference>
<keyword evidence="6" id="KW-1185">Reference proteome</keyword>
<dbReference type="OrthoDB" id="3615556at2"/>
<dbReference type="PRINTS" id="PR00035">
    <property type="entry name" value="HTHGNTR"/>
</dbReference>
<dbReference type="Pfam" id="PF07702">
    <property type="entry name" value="UTRA"/>
    <property type="match status" value="1"/>
</dbReference>
<dbReference type="SMART" id="SM00866">
    <property type="entry name" value="UTRA"/>
    <property type="match status" value="1"/>
</dbReference>
<accession>A0A542DK58</accession>
<dbReference type="GO" id="GO:0045892">
    <property type="term" value="P:negative regulation of DNA-templated transcription"/>
    <property type="evidence" value="ECO:0007669"/>
    <property type="project" value="TreeGrafter"/>
</dbReference>
<dbReference type="GO" id="GO:0003677">
    <property type="term" value="F:DNA binding"/>
    <property type="evidence" value="ECO:0007669"/>
    <property type="project" value="UniProtKB-KW"/>
</dbReference>
<dbReference type="InterPro" id="IPR000524">
    <property type="entry name" value="Tscrpt_reg_HTH_GntR"/>
</dbReference>
<dbReference type="SMART" id="SM00345">
    <property type="entry name" value="HTH_GNTR"/>
    <property type="match status" value="1"/>
</dbReference>
<evidence type="ECO:0000313" key="6">
    <source>
        <dbReference type="Proteomes" id="UP000320876"/>
    </source>
</evidence>
<name>A0A542DK58_AMYCI</name>
<dbReference type="InterPro" id="IPR050679">
    <property type="entry name" value="Bact_HTH_transcr_reg"/>
</dbReference>
<feature type="domain" description="HTH gntR-type" evidence="4">
    <location>
        <begin position="3"/>
        <end position="71"/>
    </location>
</feature>
<dbReference type="SUPFAM" id="SSF46785">
    <property type="entry name" value="Winged helix' DNA-binding domain"/>
    <property type="match status" value="1"/>
</dbReference>
<dbReference type="EMBL" id="VFML01000001">
    <property type="protein sequence ID" value="TQJ03472.1"/>
    <property type="molecule type" value="Genomic_DNA"/>
</dbReference>
<evidence type="ECO:0000256" key="1">
    <source>
        <dbReference type="ARBA" id="ARBA00023015"/>
    </source>
</evidence>
<evidence type="ECO:0000259" key="4">
    <source>
        <dbReference type="PROSITE" id="PS50949"/>
    </source>
</evidence>
<gene>
    <name evidence="5" type="ORF">FB471_3233</name>
</gene>
<dbReference type="InterPro" id="IPR011663">
    <property type="entry name" value="UTRA"/>
</dbReference>
<dbReference type="Gene3D" id="3.40.1410.10">
    <property type="entry name" value="Chorismate lyase-like"/>
    <property type="match status" value="1"/>
</dbReference>
<dbReference type="Proteomes" id="UP000320876">
    <property type="component" value="Unassembled WGS sequence"/>
</dbReference>
<protein>
    <submittedName>
        <fullName evidence="5">GntR family transcriptional regulator</fullName>
    </submittedName>
</protein>
<sequence>MQTKPWVEIADELRSEIQRGDYVPGARLPSGSELMSRYGVARQTVQNAIDQLRAEGLVLSVAGRGWYVHERKPIVRLARNRLTKAERTAGRGAFMSDAAVGNWKPAVTVKIRREEATTEVAEYLELGLDAPRDVVVRDRVMRADGEVVQLATSYLPADIAAGTQLEETDTGPGGSYARLDELGYELTHYTELVSARSPRPKEADLLQLPYAFPVMQVVRVAYAGDRPVEVNFITMSSERYNLVYQIDADPPAEQGSSE</sequence>
<keyword evidence="1" id="KW-0805">Transcription regulation</keyword>
<dbReference type="CDD" id="cd07377">
    <property type="entry name" value="WHTH_GntR"/>
    <property type="match status" value="1"/>
</dbReference>
<dbReference type="PANTHER" id="PTHR44846">
    <property type="entry name" value="MANNOSYL-D-GLYCERATE TRANSPORT/METABOLISM SYSTEM REPRESSOR MNGR-RELATED"/>
    <property type="match status" value="1"/>
</dbReference>